<accession>A0ABU6VTU2</accession>
<reference evidence="2 3" key="1">
    <citation type="journal article" date="2023" name="Plants (Basel)">
        <title>Bridging the Gap: Combining Genomics and Transcriptomics Approaches to Understand Stylosanthes scabra, an Orphan Legume from the Brazilian Caatinga.</title>
        <authorList>
            <person name="Ferreira-Neto J.R.C."/>
            <person name="da Silva M.D."/>
            <person name="Binneck E."/>
            <person name="de Melo N.F."/>
            <person name="da Silva R.H."/>
            <person name="de Melo A.L.T.M."/>
            <person name="Pandolfi V."/>
            <person name="Bustamante F.O."/>
            <person name="Brasileiro-Vidal A.C."/>
            <person name="Benko-Iseppon A.M."/>
        </authorList>
    </citation>
    <scope>NUCLEOTIDE SEQUENCE [LARGE SCALE GENOMIC DNA]</scope>
    <source>
        <tissue evidence="2">Leaves</tissue>
    </source>
</reference>
<dbReference type="Proteomes" id="UP001341840">
    <property type="component" value="Unassembled WGS sequence"/>
</dbReference>
<protein>
    <submittedName>
        <fullName evidence="2">Uncharacterized protein</fullName>
    </submittedName>
</protein>
<name>A0ABU6VTU2_9FABA</name>
<keyword evidence="3" id="KW-1185">Reference proteome</keyword>
<gene>
    <name evidence="2" type="ORF">PIB30_081668</name>
</gene>
<dbReference type="EMBL" id="JASCZI010152264">
    <property type="protein sequence ID" value="MED6175790.1"/>
    <property type="molecule type" value="Genomic_DNA"/>
</dbReference>
<evidence type="ECO:0000313" key="3">
    <source>
        <dbReference type="Proteomes" id="UP001341840"/>
    </source>
</evidence>
<feature type="region of interest" description="Disordered" evidence="1">
    <location>
        <begin position="1"/>
        <end position="52"/>
    </location>
</feature>
<organism evidence="2 3">
    <name type="scientific">Stylosanthes scabra</name>
    <dbReference type="NCBI Taxonomy" id="79078"/>
    <lineage>
        <taxon>Eukaryota</taxon>
        <taxon>Viridiplantae</taxon>
        <taxon>Streptophyta</taxon>
        <taxon>Embryophyta</taxon>
        <taxon>Tracheophyta</taxon>
        <taxon>Spermatophyta</taxon>
        <taxon>Magnoliopsida</taxon>
        <taxon>eudicotyledons</taxon>
        <taxon>Gunneridae</taxon>
        <taxon>Pentapetalae</taxon>
        <taxon>rosids</taxon>
        <taxon>fabids</taxon>
        <taxon>Fabales</taxon>
        <taxon>Fabaceae</taxon>
        <taxon>Papilionoideae</taxon>
        <taxon>50 kb inversion clade</taxon>
        <taxon>dalbergioids sensu lato</taxon>
        <taxon>Dalbergieae</taxon>
        <taxon>Pterocarpus clade</taxon>
        <taxon>Stylosanthes</taxon>
    </lineage>
</organism>
<evidence type="ECO:0000313" key="2">
    <source>
        <dbReference type="EMBL" id="MED6175790.1"/>
    </source>
</evidence>
<proteinExistence type="predicted"/>
<sequence length="70" mass="7348">MVTYPSSGAKAGSQAQEALKERQTVNRAEPAPAPAPQDPPMDGRGVDEGGELIEVFCKPSISASIPNRIK</sequence>
<evidence type="ECO:0000256" key="1">
    <source>
        <dbReference type="SAM" id="MobiDB-lite"/>
    </source>
</evidence>
<comment type="caution">
    <text evidence="2">The sequence shown here is derived from an EMBL/GenBank/DDBJ whole genome shotgun (WGS) entry which is preliminary data.</text>
</comment>